<comment type="caution">
    <text evidence="1">The sequence shown here is derived from an EMBL/GenBank/DDBJ whole genome shotgun (WGS) entry which is preliminary data.</text>
</comment>
<proteinExistence type="predicted"/>
<organism evidence="1 2">
    <name type="scientific">Melastoma candidum</name>
    <dbReference type="NCBI Taxonomy" id="119954"/>
    <lineage>
        <taxon>Eukaryota</taxon>
        <taxon>Viridiplantae</taxon>
        <taxon>Streptophyta</taxon>
        <taxon>Embryophyta</taxon>
        <taxon>Tracheophyta</taxon>
        <taxon>Spermatophyta</taxon>
        <taxon>Magnoliopsida</taxon>
        <taxon>eudicotyledons</taxon>
        <taxon>Gunneridae</taxon>
        <taxon>Pentapetalae</taxon>
        <taxon>rosids</taxon>
        <taxon>malvids</taxon>
        <taxon>Myrtales</taxon>
        <taxon>Melastomataceae</taxon>
        <taxon>Melastomatoideae</taxon>
        <taxon>Melastomateae</taxon>
        <taxon>Melastoma</taxon>
    </lineage>
</organism>
<dbReference type="Proteomes" id="UP001057402">
    <property type="component" value="Chromosome 8"/>
</dbReference>
<protein>
    <submittedName>
        <fullName evidence="1">Uncharacterized protein</fullName>
    </submittedName>
</protein>
<reference evidence="2" key="1">
    <citation type="journal article" date="2023" name="Front. Plant Sci.">
        <title>Chromosomal-level genome assembly of Melastoma candidum provides insights into trichome evolution.</title>
        <authorList>
            <person name="Zhong Y."/>
            <person name="Wu W."/>
            <person name="Sun C."/>
            <person name="Zou P."/>
            <person name="Liu Y."/>
            <person name="Dai S."/>
            <person name="Zhou R."/>
        </authorList>
    </citation>
    <scope>NUCLEOTIDE SEQUENCE [LARGE SCALE GENOMIC DNA]</scope>
</reference>
<name>A0ACB9N417_9MYRT</name>
<evidence type="ECO:0000313" key="1">
    <source>
        <dbReference type="EMBL" id="KAI4329671.1"/>
    </source>
</evidence>
<evidence type="ECO:0000313" key="2">
    <source>
        <dbReference type="Proteomes" id="UP001057402"/>
    </source>
</evidence>
<sequence length="417" mass="46593">MPQDFIFSLVSFLGIVISGLAYDPLDPDGNITIKWDILNWTSDGYEGTVSVINHQKYRQVGHPGWTLSWTWSGKEVIRSIWGAQATDQGDCSGFRMATIPHCCRRDPAVVDLLPTMKIDQGVPNCCRGGLIASRLQDPEDAVSMFRVRVGMAGRSGRTVRLPRNFTLLAPGPGYTCGTAQKVRPTRFLTPDGRRATQALVTWNVICTYSQFLARKAPACCVSLSAFFSRSIVGCPACSCGCRGDAMDRGSCVEGDLESATPRPTSGDSKPPLLRCTDHMCPIRVHWHVKHNYQKYWRAKITITNFDYLSNYSQWSLVVQHPNFENLEQIFSFNSRPISPYASFNDSALLWGVKNYNDLLIQAGLLGNVQSELLFHKNTSSFTLEKGWAFPRRVYFNGDDCIMPPPNAYPMLPNKGLR</sequence>
<accession>A0ACB9N417</accession>
<gene>
    <name evidence="1" type="ORF">MLD38_028032</name>
</gene>
<keyword evidence="2" id="KW-1185">Reference proteome</keyword>
<dbReference type="EMBL" id="CM042887">
    <property type="protein sequence ID" value="KAI4329671.1"/>
    <property type="molecule type" value="Genomic_DNA"/>
</dbReference>